<keyword evidence="5" id="KW-1185">Reference proteome</keyword>
<reference evidence="3 5" key="2">
    <citation type="journal article" date="2015" name="Genome Announc.">
        <title>Expanding the biotechnology potential of lactobacilli through comparative genomics of 213 strains and associated genera.</title>
        <authorList>
            <person name="Sun Z."/>
            <person name="Harris H.M."/>
            <person name="McCann A."/>
            <person name="Guo C."/>
            <person name="Argimon S."/>
            <person name="Zhang W."/>
            <person name="Yang X."/>
            <person name="Jeffery I.B."/>
            <person name="Cooney J.C."/>
            <person name="Kagawa T.F."/>
            <person name="Liu W."/>
            <person name="Song Y."/>
            <person name="Salvetti E."/>
            <person name="Wrobel A."/>
            <person name="Rasinkangas P."/>
            <person name="Parkhill J."/>
            <person name="Rea M.C."/>
            <person name="O'Sullivan O."/>
            <person name="Ritari J."/>
            <person name="Douillard F.P."/>
            <person name="Paul Ross R."/>
            <person name="Yang R."/>
            <person name="Briner A.E."/>
            <person name="Felis G.E."/>
            <person name="de Vos W.M."/>
            <person name="Barrangou R."/>
            <person name="Klaenhammer T.R."/>
            <person name="Caufield P.W."/>
            <person name="Cui Y."/>
            <person name="Zhang H."/>
            <person name="O'Toole P.W."/>
        </authorList>
    </citation>
    <scope>NUCLEOTIDE SEQUENCE [LARGE SCALE GENOMIC DNA]</scope>
    <source>
        <strain evidence="3 5">DSM 16041</strain>
    </source>
</reference>
<protein>
    <submittedName>
        <fullName evidence="2">Uncharacterized protein</fullName>
    </submittedName>
</protein>
<dbReference type="EMBL" id="ACLL01000015">
    <property type="protein sequence ID" value="EEW54176.1"/>
    <property type="molecule type" value="Genomic_DNA"/>
</dbReference>
<keyword evidence="1" id="KW-0472">Membrane</keyword>
<feature type="transmembrane region" description="Helical" evidence="1">
    <location>
        <begin position="71"/>
        <end position="91"/>
    </location>
</feature>
<dbReference type="AlphaFoldDB" id="C8P5K5"/>
<name>C8P5K5_9LACO</name>
<sequence length="141" mass="15312">MKVGNEMKNSAKVIVVTSVAAVFALVLDAIMFLQHGQALTSPGVWGRLLVFVVLAVIVNGLALLKMRFCGYATILVNLYFAIASLATFQTIDARMTVTGVLVQGLSVIGILLGCAGIYYGIRQRAEYTQARIKEMEERAKK</sequence>
<feature type="transmembrane region" description="Helical" evidence="1">
    <location>
        <begin position="12"/>
        <end position="33"/>
    </location>
</feature>
<gene>
    <name evidence="3" type="ORF">FC31_GL002119</name>
    <name evidence="2" type="ORF">HMPREF0494_0597</name>
</gene>
<comment type="caution">
    <text evidence="2">The sequence shown here is derived from an EMBL/GenBank/DDBJ whole genome shotgun (WGS) entry which is preliminary data.</text>
</comment>
<dbReference type="Proteomes" id="UP000051883">
    <property type="component" value="Unassembled WGS sequence"/>
</dbReference>
<evidence type="ECO:0000313" key="2">
    <source>
        <dbReference type="EMBL" id="EEW54176.1"/>
    </source>
</evidence>
<dbReference type="HOGENOM" id="CLU_157890_0_0_9"/>
<keyword evidence="1" id="KW-0812">Transmembrane</keyword>
<evidence type="ECO:0000313" key="5">
    <source>
        <dbReference type="Proteomes" id="UP000051883"/>
    </source>
</evidence>
<proteinExistence type="predicted"/>
<dbReference type="EMBL" id="AZDK01000009">
    <property type="protein sequence ID" value="KRK60038.1"/>
    <property type="molecule type" value="Genomic_DNA"/>
</dbReference>
<keyword evidence="1" id="KW-1133">Transmembrane helix</keyword>
<accession>C8P5K5</accession>
<dbReference type="PATRIC" id="fig|525309.8.peg.2199"/>
<feature type="transmembrane region" description="Helical" evidence="1">
    <location>
        <begin position="45"/>
        <end position="64"/>
    </location>
</feature>
<evidence type="ECO:0000256" key="1">
    <source>
        <dbReference type="SAM" id="Phobius"/>
    </source>
</evidence>
<dbReference type="eggNOG" id="ENOG5030A5V">
    <property type="taxonomic scope" value="Bacteria"/>
</dbReference>
<dbReference type="STRING" id="525309.HMPREF0494_0597"/>
<feature type="transmembrane region" description="Helical" evidence="1">
    <location>
        <begin position="97"/>
        <end position="121"/>
    </location>
</feature>
<evidence type="ECO:0000313" key="4">
    <source>
        <dbReference type="Proteomes" id="UP000003675"/>
    </source>
</evidence>
<evidence type="ECO:0000313" key="3">
    <source>
        <dbReference type="EMBL" id="KRK60038.1"/>
    </source>
</evidence>
<organism evidence="2 4">
    <name type="scientific">Limosilactobacillus antri DSM 16041</name>
    <dbReference type="NCBI Taxonomy" id="525309"/>
    <lineage>
        <taxon>Bacteria</taxon>
        <taxon>Bacillati</taxon>
        <taxon>Bacillota</taxon>
        <taxon>Bacilli</taxon>
        <taxon>Lactobacillales</taxon>
        <taxon>Lactobacillaceae</taxon>
        <taxon>Limosilactobacillus</taxon>
    </lineage>
</organism>
<dbReference type="Proteomes" id="UP000003675">
    <property type="component" value="Unassembled WGS sequence"/>
</dbReference>
<reference evidence="2 4" key="1">
    <citation type="submission" date="2009-09" db="EMBL/GenBank/DDBJ databases">
        <authorList>
            <person name="Qin X."/>
            <person name="Bachman B."/>
            <person name="Battles P."/>
            <person name="Bell A."/>
            <person name="Bess C."/>
            <person name="Bickham C."/>
            <person name="Chaboub L."/>
            <person name="Chen D."/>
            <person name="Coyle M."/>
            <person name="Deiros D.R."/>
            <person name="Dinh H."/>
            <person name="Forbes L."/>
            <person name="Fowler G."/>
            <person name="Francisco L."/>
            <person name="Fu Q."/>
            <person name="Gubbala S."/>
            <person name="Hale W."/>
            <person name="Han Y."/>
            <person name="Hemphill L."/>
            <person name="Highlander S.K."/>
            <person name="Hirani K."/>
            <person name="Hogues M."/>
            <person name="Jackson L."/>
            <person name="Jakkamsetti A."/>
            <person name="Javaid M."/>
            <person name="Jiang H."/>
            <person name="Korchina V."/>
            <person name="Kovar C."/>
            <person name="Lara F."/>
            <person name="Lee S."/>
            <person name="Mata R."/>
            <person name="Mathew T."/>
            <person name="Moen C."/>
            <person name="Morales K."/>
            <person name="Munidasa M."/>
            <person name="Nazareth L."/>
            <person name="Ngo R."/>
            <person name="Nguyen L."/>
            <person name="Okwuonu G."/>
            <person name="Ongeri F."/>
            <person name="Patil S."/>
            <person name="Petrosino J."/>
            <person name="Pham C."/>
            <person name="Pham P."/>
            <person name="Pu L.-L."/>
            <person name="Puazo M."/>
            <person name="Raj R."/>
            <person name="Reid J."/>
            <person name="Rouhana J."/>
            <person name="Saada N."/>
            <person name="Shang Y."/>
            <person name="Simmons D."/>
            <person name="Thornton R."/>
            <person name="Warren J."/>
            <person name="Weissenberger G."/>
            <person name="Zhang J."/>
            <person name="Zhang L."/>
            <person name="Zhou C."/>
            <person name="Zhu D."/>
            <person name="Muzny D."/>
            <person name="Worley K."/>
            <person name="Gibbs R."/>
        </authorList>
    </citation>
    <scope>NUCLEOTIDE SEQUENCE [LARGE SCALE GENOMIC DNA]</scope>
    <source>
        <strain evidence="2 4">DSM 16041</strain>
    </source>
</reference>